<evidence type="ECO:0000256" key="2">
    <source>
        <dbReference type="ARBA" id="ARBA00022723"/>
    </source>
</evidence>
<dbReference type="RefSeq" id="WP_344501647.1">
    <property type="nucleotide sequence ID" value="NZ_BAAAQD010000003.1"/>
</dbReference>
<keyword evidence="6" id="KW-0342">GTP-binding</keyword>
<dbReference type="InterPro" id="IPR002847">
    <property type="entry name" value="F420-0_gamma-glut_ligase-dom"/>
</dbReference>
<proteinExistence type="predicted"/>
<keyword evidence="10" id="KW-1185">Reference proteome</keyword>
<evidence type="ECO:0000256" key="3">
    <source>
        <dbReference type="ARBA" id="ARBA00022741"/>
    </source>
</evidence>
<keyword evidence="4" id="KW-0460">Magnesium</keyword>
<evidence type="ECO:0000256" key="4">
    <source>
        <dbReference type="ARBA" id="ARBA00022842"/>
    </source>
</evidence>
<keyword evidence="2" id="KW-0479">Metal-binding</keyword>
<evidence type="ECO:0000256" key="6">
    <source>
        <dbReference type="ARBA" id="ARBA00023134"/>
    </source>
</evidence>
<feature type="domain" description="Coenzyme F420:L-glutamate ligase-like" evidence="8">
    <location>
        <begin position="16"/>
        <end position="215"/>
    </location>
</feature>
<evidence type="ECO:0000259" key="8">
    <source>
        <dbReference type="Pfam" id="PF01996"/>
    </source>
</evidence>
<name>A0ABN1ZY32_9ACTN</name>
<accession>A0ABN1ZY32</accession>
<dbReference type="PANTHER" id="PTHR47917">
    <property type="match status" value="1"/>
</dbReference>
<evidence type="ECO:0000256" key="7">
    <source>
        <dbReference type="ARBA" id="ARBA00023211"/>
    </source>
</evidence>
<dbReference type="Gene3D" id="3.30.1330.100">
    <property type="entry name" value="CofE-like"/>
    <property type="match status" value="1"/>
</dbReference>
<dbReference type="PANTHER" id="PTHR47917:SF1">
    <property type="entry name" value="COENZYME F420:L-GLUTAMATE LIGASE"/>
    <property type="match status" value="1"/>
</dbReference>
<dbReference type="EMBL" id="BAAAQD010000003">
    <property type="protein sequence ID" value="GAA1507128.1"/>
    <property type="molecule type" value="Genomic_DNA"/>
</dbReference>
<evidence type="ECO:0000313" key="9">
    <source>
        <dbReference type="EMBL" id="GAA1507128.1"/>
    </source>
</evidence>
<evidence type="ECO:0000256" key="1">
    <source>
        <dbReference type="ARBA" id="ARBA00022598"/>
    </source>
</evidence>
<protein>
    <recommendedName>
        <fullName evidence="8">Coenzyme F420:L-glutamate ligase-like domain-containing protein</fullName>
    </recommendedName>
</protein>
<keyword evidence="5" id="KW-0630">Potassium</keyword>
<gene>
    <name evidence="9" type="ORF">GCM10009827_021500</name>
</gene>
<comment type="caution">
    <text evidence="9">The sequence shown here is derived from an EMBL/GenBank/DDBJ whole genome shotgun (WGS) entry which is preliminary data.</text>
</comment>
<organism evidence="9 10">
    <name type="scientific">Dactylosporangium maewongense</name>
    <dbReference type="NCBI Taxonomy" id="634393"/>
    <lineage>
        <taxon>Bacteria</taxon>
        <taxon>Bacillati</taxon>
        <taxon>Actinomycetota</taxon>
        <taxon>Actinomycetes</taxon>
        <taxon>Micromonosporales</taxon>
        <taxon>Micromonosporaceae</taxon>
        <taxon>Dactylosporangium</taxon>
    </lineage>
</organism>
<keyword evidence="3" id="KW-0547">Nucleotide-binding</keyword>
<reference evidence="9 10" key="1">
    <citation type="journal article" date="2019" name="Int. J. Syst. Evol. Microbiol.">
        <title>The Global Catalogue of Microorganisms (GCM) 10K type strain sequencing project: providing services to taxonomists for standard genome sequencing and annotation.</title>
        <authorList>
            <consortium name="The Broad Institute Genomics Platform"/>
            <consortium name="The Broad Institute Genome Sequencing Center for Infectious Disease"/>
            <person name="Wu L."/>
            <person name="Ma J."/>
        </authorList>
    </citation>
    <scope>NUCLEOTIDE SEQUENCE [LARGE SCALE GENOMIC DNA]</scope>
    <source>
        <strain evidence="9 10">JCM 15933</strain>
    </source>
</reference>
<dbReference type="Pfam" id="PF01996">
    <property type="entry name" value="F420_ligase"/>
    <property type="match status" value="1"/>
</dbReference>
<dbReference type="NCBIfam" id="NF009810">
    <property type="entry name" value="PRK13294.1"/>
    <property type="match status" value="1"/>
</dbReference>
<keyword evidence="1" id="KW-0436">Ligase</keyword>
<dbReference type="SUPFAM" id="SSF144010">
    <property type="entry name" value="CofE-like"/>
    <property type="match status" value="1"/>
</dbReference>
<dbReference type="InterPro" id="IPR008225">
    <property type="entry name" value="F420-0_g-glutamyl_ligase"/>
</dbReference>
<sequence>MSVPPAGFEVLPVDGIGEVRPGDDLAALITTAAPWLVDGDILVVTSKIVSKAEGQLVDVPLEEPAREAAREAVLRAETSRVVARRGATQIVQTHHGFVLASAGIDASNVEPTRLVLLPKDPDASARWLRDELRERFGLHVAVIVTDTMGRPWRMGLTDVAIGAAGIDALTDYRGVLDVHGNELQLTQMAVVDELAAAADLVKGKTGQVPVAVVRGLPIRPDGHGQGAAPLIRGADADLFSLGTAEAVAKGLRTAAAIRDTPPLTFPELPAPVAAAERAERLLLVWAPAGDLRRAMEAGMEVQRIRAGLAADGVASEWLEADQVDLSGVDIPEGGMPLGVLAVGRGSLPSL</sequence>
<keyword evidence="7" id="KW-0464">Manganese</keyword>
<dbReference type="Gene3D" id="3.90.1660.10">
    <property type="entry name" value="CofE-like domain"/>
    <property type="match status" value="1"/>
</dbReference>
<evidence type="ECO:0000313" key="10">
    <source>
        <dbReference type="Proteomes" id="UP001501470"/>
    </source>
</evidence>
<evidence type="ECO:0000256" key="5">
    <source>
        <dbReference type="ARBA" id="ARBA00022958"/>
    </source>
</evidence>
<dbReference type="NCBIfam" id="TIGR01916">
    <property type="entry name" value="F420_cofE"/>
    <property type="match status" value="1"/>
</dbReference>
<dbReference type="Proteomes" id="UP001501470">
    <property type="component" value="Unassembled WGS sequence"/>
</dbReference>